<evidence type="ECO:0000256" key="7">
    <source>
        <dbReference type="ARBA" id="ARBA00023180"/>
    </source>
</evidence>
<dbReference type="SUPFAM" id="SSF52540">
    <property type="entry name" value="P-loop containing nucleoside triphosphate hydrolases"/>
    <property type="match status" value="1"/>
</dbReference>
<evidence type="ECO:0000256" key="6">
    <source>
        <dbReference type="ARBA" id="ARBA00023136"/>
    </source>
</evidence>
<dbReference type="GO" id="GO:0016020">
    <property type="term" value="C:membrane"/>
    <property type="evidence" value="ECO:0007669"/>
    <property type="project" value="InterPro"/>
</dbReference>
<evidence type="ECO:0008006" key="10">
    <source>
        <dbReference type="Google" id="ProtNLM"/>
    </source>
</evidence>
<dbReference type="GO" id="GO:0016051">
    <property type="term" value="P:carbohydrate biosynthetic process"/>
    <property type="evidence" value="ECO:0007669"/>
    <property type="project" value="InterPro"/>
</dbReference>
<evidence type="ECO:0000256" key="5">
    <source>
        <dbReference type="ARBA" id="ARBA00023034"/>
    </source>
</evidence>
<keyword evidence="5" id="KW-0333">Golgi apparatus</keyword>
<dbReference type="AlphaFoldDB" id="A0A1T2L3R9"/>
<evidence type="ECO:0000256" key="2">
    <source>
        <dbReference type="ARBA" id="ARBA00022679"/>
    </source>
</evidence>
<accession>A0A1T2L3R9</accession>
<dbReference type="Pfam" id="PF03567">
    <property type="entry name" value="Sulfotransfer_2"/>
    <property type="match status" value="1"/>
</dbReference>
<keyword evidence="3" id="KW-0812">Transmembrane</keyword>
<keyword evidence="9" id="KW-1185">Reference proteome</keyword>
<evidence type="ECO:0000313" key="8">
    <source>
        <dbReference type="EMBL" id="OOZ39758.1"/>
    </source>
</evidence>
<dbReference type="InterPro" id="IPR018011">
    <property type="entry name" value="Carb_sulfotrans_8-10"/>
</dbReference>
<organism evidence="8 9">
    <name type="scientific">Solemya pervernicosa gill symbiont</name>
    <dbReference type="NCBI Taxonomy" id="642797"/>
    <lineage>
        <taxon>Bacteria</taxon>
        <taxon>Pseudomonadati</taxon>
        <taxon>Pseudomonadota</taxon>
        <taxon>Gammaproteobacteria</taxon>
        <taxon>sulfur-oxidizing symbionts</taxon>
    </lineage>
</organism>
<dbReference type="Gene3D" id="3.40.50.300">
    <property type="entry name" value="P-loop containing nucleotide triphosphate hydrolases"/>
    <property type="match status" value="1"/>
</dbReference>
<comment type="caution">
    <text evidence="8">The sequence shown here is derived from an EMBL/GenBank/DDBJ whole genome shotgun (WGS) entry which is preliminary data.</text>
</comment>
<keyword evidence="7" id="KW-0325">Glycoprotein</keyword>
<comment type="subcellular location">
    <subcellularLocation>
        <location evidence="1">Golgi apparatus membrane</location>
        <topology evidence="1">Single-pass type II membrane protein</topology>
    </subcellularLocation>
</comment>
<dbReference type="GO" id="GO:0008146">
    <property type="term" value="F:sulfotransferase activity"/>
    <property type="evidence" value="ECO:0007669"/>
    <property type="project" value="InterPro"/>
</dbReference>
<keyword evidence="6" id="KW-0472">Membrane</keyword>
<dbReference type="InterPro" id="IPR005331">
    <property type="entry name" value="Sulfotransferase"/>
</dbReference>
<evidence type="ECO:0000256" key="4">
    <source>
        <dbReference type="ARBA" id="ARBA00022989"/>
    </source>
</evidence>
<dbReference type="EMBL" id="MPRL01000042">
    <property type="protein sequence ID" value="OOZ39758.1"/>
    <property type="molecule type" value="Genomic_DNA"/>
</dbReference>
<keyword evidence="4" id="KW-1133">Transmembrane helix</keyword>
<dbReference type="OrthoDB" id="288532at2"/>
<sequence length="242" mass="28732">MIISREKNFIFFCNGKTGTTSIEFALKKCGDKPREGKPLLKKHFTPSEAKHLIPIEQWESAFKFVFVRNPYDWFVSQWFHNFRTKYRPDTNNPILNTLLRAKKFRRGFKKKMGRRRHTLTSKTLFTADDVRFLHDFLTTHFYRSPQNNTSFQGRYIVDPENNQLVDFIGRYESLQEDFDYITNNIGVEVTLPLINSSSHLDYRSYFTEESANEVYNLWKKDFEILGYSKNLDDKQQTTAKTS</sequence>
<dbReference type="PANTHER" id="PTHR12137:SF54">
    <property type="entry name" value="CARBOHYDRATE SULFOTRANSFERASE"/>
    <property type="match status" value="1"/>
</dbReference>
<dbReference type="InterPro" id="IPR027417">
    <property type="entry name" value="P-loop_NTPase"/>
</dbReference>
<name>A0A1T2L3R9_9GAMM</name>
<gene>
    <name evidence="8" type="ORF">BOW53_10305</name>
</gene>
<protein>
    <recommendedName>
        <fullName evidence="10">Sulfotransferase family protein</fullName>
    </recommendedName>
</protein>
<reference evidence="8 9" key="1">
    <citation type="submission" date="2016-11" db="EMBL/GenBank/DDBJ databases">
        <title>Mixed transmission modes and dynamic genome evolution in an obligate animal-bacterial symbiosis.</title>
        <authorList>
            <person name="Russell S.L."/>
            <person name="Corbett-Detig R.B."/>
            <person name="Cavanaugh C.M."/>
        </authorList>
    </citation>
    <scope>NUCLEOTIDE SEQUENCE [LARGE SCALE GENOMIC DNA]</scope>
    <source>
        <strain evidence="8">Sveles-Q1</strain>
    </source>
</reference>
<proteinExistence type="predicted"/>
<keyword evidence="2" id="KW-0808">Transferase</keyword>
<evidence type="ECO:0000256" key="3">
    <source>
        <dbReference type="ARBA" id="ARBA00022692"/>
    </source>
</evidence>
<dbReference type="Proteomes" id="UP000191110">
    <property type="component" value="Unassembled WGS sequence"/>
</dbReference>
<evidence type="ECO:0000256" key="1">
    <source>
        <dbReference type="ARBA" id="ARBA00004323"/>
    </source>
</evidence>
<dbReference type="RefSeq" id="WP_078484000.1">
    <property type="nucleotide sequence ID" value="NZ_MPRL01000042.1"/>
</dbReference>
<dbReference type="PANTHER" id="PTHR12137">
    <property type="entry name" value="CARBOHYDRATE SULFOTRANSFERASE"/>
    <property type="match status" value="1"/>
</dbReference>
<evidence type="ECO:0000313" key="9">
    <source>
        <dbReference type="Proteomes" id="UP000191110"/>
    </source>
</evidence>